<dbReference type="Pfam" id="PF00535">
    <property type="entry name" value="Glycos_transf_2"/>
    <property type="match status" value="1"/>
</dbReference>
<protein>
    <submittedName>
        <fullName evidence="3">Glycosyltransferase</fullName>
        <ecNumber evidence="3">2.4.-.-</ecNumber>
    </submittedName>
</protein>
<evidence type="ECO:0000256" key="1">
    <source>
        <dbReference type="SAM" id="MobiDB-lite"/>
    </source>
</evidence>
<keyword evidence="4" id="KW-1185">Reference proteome</keyword>
<comment type="caution">
    <text evidence="3">The sequence shown here is derived from an EMBL/GenBank/DDBJ whole genome shotgun (WGS) entry which is preliminary data.</text>
</comment>
<dbReference type="GeneID" id="81122542"/>
<dbReference type="EMBL" id="JBHSZG010000001">
    <property type="protein sequence ID" value="MFC7136013.1"/>
    <property type="molecule type" value="Genomic_DNA"/>
</dbReference>
<reference evidence="3 4" key="1">
    <citation type="journal article" date="2019" name="Int. J. Syst. Evol. Microbiol.">
        <title>The Global Catalogue of Microorganisms (GCM) 10K type strain sequencing project: providing services to taxonomists for standard genome sequencing and annotation.</title>
        <authorList>
            <consortium name="The Broad Institute Genomics Platform"/>
            <consortium name="The Broad Institute Genome Sequencing Center for Infectious Disease"/>
            <person name="Wu L."/>
            <person name="Ma J."/>
        </authorList>
    </citation>
    <scope>NUCLEOTIDE SEQUENCE [LARGE SCALE GENOMIC DNA]</scope>
    <source>
        <strain evidence="3 4">DT92</strain>
    </source>
</reference>
<dbReference type="PANTHER" id="PTHR10859:SF91">
    <property type="entry name" value="DOLICHYL-PHOSPHATE BETA-GLUCOSYLTRANSFERASE"/>
    <property type="match status" value="1"/>
</dbReference>
<feature type="domain" description="Glycosyltransferase 2-like" evidence="2">
    <location>
        <begin position="8"/>
        <end position="127"/>
    </location>
</feature>
<dbReference type="GO" id="GO:0016757">
    <property type="term" value="F:glycosyltransferase activity"/>
    <property type="evidence" value="ECO:0007669"/>
    <property type="project" value="UniProtKB-KW"/>
</dbReference>
<dbReference type="SUPFAM" id="SSF53448">
    <property type="entry name" value="Nucleotide-diphospho-sugar transferases"/>
    <property type="match status" value="1"/>
</dbReference>
<dbReference type="InterPro" id="IPR001173">
    <property type="entry name" value="Glyco_trans_2-like"/>
</dbReference>
<dbReference type="EC" id="2.4.-.-" evidence="3"/>
<evidence type="ECO:0000313" key="3">
    <source>
        <dbReference type="EMBL" id="MFC7136013.1"/>
    </source>
</evidence>
<feature type="compositionally biased region" description="Low complexity" evidence="1">
    <location>
        <begin position="278"/>
        <end position="287"/>
    </location>
</feature>
<dbReference type="PANTHER" id="PTHR10859">
    <property type="entry name" value="GLYCOSYL TRANSFERASE"/>
    <property type="match status" value="1"/>
</dbReference>
<evidence type="ECO:0000259" key="2">
    <source>
        <dbReference type="Pfam" id="PF00535"/>
    </source>
</evidence>
<feature type="compositionally biased region" description="Basic and acidic residues" evidence="1">
    <location>
        <begin position="256"/>
        <end position="277"/>
    </location>
</feature>
<feature type="region of interest" description="Disordered" evidence="1">
    <location>
        <begin position="256"/>
        <end position="287"/>
    </location>
</feature>
<name>A0ABD5XLZ8_9EURY</name>
<gene>
    <name evidence="3" type="ORF">ACFQRB_04475</name>
</gene>
<dbReference type="InterPro" id="IPR029044">
    <property type="entry name" value="Nucleotide-diphossugar_trans"/>
</dbReference>
<proteinExistence type="predicted"/>
<organism evidence="3 4">
    <name type="scientific">Halobaculum litoreum</name>
    <dbReference type="NCBI Taxonomy" id="3031998"/>
    <lineage>
        <taxon>Archaea</taxon>
        <taxon>Methanobacteriati</taxon>
        <taxon>Methanobacteriota</taxon>
        <taxon>Stenosarchaea group</taxon>
        <taxon>Halobacteria</taxon>
        <taxon>Halobacteriales</taxon>
        <taxon>Haloferacaceae</taxon>
        <taxon>Halobaculum</taxon>
    </lineage>
</organism>
<sequence length="287" mass="30534">MQPTVGIVVPAYRPDPGRLRTYLRALREAVDPDELRVELDAPPGRGGVATDAAALGLPDAVDCRVVRRRRGKGAAVTAGFEALSTDVYAFADADGATPAASVASVIAPVVDGEAALATGSRRHPAADVRSHQTFARRFLGDGFAWIARRLLDAQLYDYQCGAKALTADAWAAVRDHLYEPGFAWDIELVAVAAALDYRIAEVPVTWEDQPGSTVSPVRDALDMGRGLLVARHRARLIRDDRLHGLLDREEGVALVDRRGDGAEADGGRPGDADRPTGGRDAAGSDPE</sequence>
<evidence type="ECO:0000313" key="4">
    <source>
        <dbReference type="Proteomes" id="UP001596368"/>
    </source>
</evidence>
<accession>A0ABD5XLZ8</accession>
<dbReference type="AlphaFoldDB" id="A0ABD5XLZ8"/>
<keyword evidence="3" id="KW-0808">Transferase</keyword>
<dbReference type="RefSeq" id="WP_284012523.1">
    <property type="nucleotide sequence ID" value="NZ_CP126156.1"/>
</dbReference>
<dbReference type="Gene3D" id="3.90.550.10">
    <property type="entry name" value="Spore Coat Polysaccharide Biosynthesis Protein SpsA, Chain A"/>
    <property type="match status" value="1"/>
</dbReference>
<dbReference type="Proteomes" id="UP001596368">
    <property type="component" value="Unassembled WGS sequence"/>
</dbReference>
<keyword evidence="3" id="KW-0328">Glycosyltransferase</keyword>